<gene>
    <name evidence="2" type="ORF">LWI28_019003</name>
</gene>
<organism evidence="2 3">
    <name type="scientific">Acer negundo</name>
    <name type="common">Box elder</name>
    <dbReference type="NCBI Taxonomy" id="4023"/>
    <lineage>
        <taxon>Eukaryota</taxon>
        <taxon>Viridiplantae</taxon>
        <taxon>Streptophyta</taxon>
        <taxon>Embryophyta</taxon>
        <taxon>Tracheophyta</taxon>
        <taxon>Spermatophyta</taxon>
        <taxon>Magnoliopsida</taxon>
        <taxon>eudicotyledons</taxon>
        <taxon>Gunneridae</taxon>
        <taxon>Pentapetalae</taxon>
        <taxon>rosids</taxon>
        <taxon>malvids</taxon>
        <taxon>Sapindales</taxon>
        <taxon>Sapindaceae</taxon>
        <taxon>Hippocastanoideae</taxon>
        <taxon>Acereae</taxon>
        <taxon>Acer</taxon>
    </lineage>
</organism>
<dbReference type="EMBL" id="JAJSOW010000004">
    <property type="protein sequence ID" value="KAI9192157.1"/>
    <property type="molecule type" value="Genomic_DNA"/>
</dbReference>
<sequence length="115" mass="13136">MIKKEELEEKCLASLANEWRRYIPPEEVEKAQMLTLEEAISIGLRQNYKAVCSALDLQERIKSLKNDKKILINQIGKTVEKISKLQGQLDEEKALSARLREHITDLKATVTNATT</sequence>
<reference evidence="2" key="1">
    <citation type="journal article" date="2022" name="Plant J.">
        <title>Strategies of tolerance reflected in two North American maple genomes.</title>
        <authorList>
            <person name="McEvoy S.L."/>
            <person name="Sezen U.U."/>
            <person name="Trouern-Trend A."/>
            <person name="McMahon S.M."/>
            <person name="Schaberg P.G."/>
            <person name="Yang J."/>
            <person name="Wegrzyn J.L."/>
            <person name="Swenson N.G."/>
        </authorList>
    </citation>
    <scope>NUCLEOTIDE SEQUENCE</scope>
    <source>
        <strain evidence="2">91603</strain>
    </source>
</reference>
<reference evidence="2" key="2">
    <citation type="submission" date="2023-02" db="EMBL/GenBank/DDBJ databases">
        <authorList>
            <person name="Swenson N.G."/>
            <person name="Wegrzyn J.L."/>
            <person name="Mcevoy S.L."/>
        </authorList>
    </citation>
    <scope>NUCLEOTIDE SEQUENCE</scope>
    <source>
        <strain evidence="2">91603</strain>
        <tissue evidence="2">Leaf</tissue>
    </source>
</reference>
<keyword evidence="1" id="KW-0175">Coiled coil</keyword>
<comment type="caution">
    <text evidence="2">The sequence shown here is derived from an EMBL/GenBank/DDBJ whole genome shotgun (WGS) entry which is preliminary data.</text>
</comment>
<protein>
    <submittedName>
        <fullName evidence="2">Uncharacterized protein</fullName>
    </submittedName>
</protein>
<accession>A0AAD5JAX0</accession>
<keyword evidence="3" id="KW-1185">Reference proteome</keyword>
<evidence type="ECO:0000313" key="3">
    <source>
        <dbReference type="Proteomes" id="UP001064489"/>
    </source>
</evidence>
<name>A0AAD5JAX0_ACENE</name>
<evidence type="ECO:0000313" key="2">
    <source>
        <dbReference type="EMBL" id="KAI9192157.1"/>
    </source>
</evidence>
<evidence type="ECO:0000256" key="1">
    <source>
        <dbReference type="SAM" id="Coils"/>
    </source>
</evidence>
<feature type="coiled-coil region" evidence="1">
    <location>
        <begin position="54"/>
        <end position="102"/>
    </location>
</feature>
<dbReference type="AlphaFoldDB" id="A0AAD5JAX0"/>
<dbReference type="Proteomes" id="UP001064489">
    <property type="component" value="Chromosome 6"/>
</dbReference>
<proteinExistence type="predicted"/>